<keyword evidence="1" id="KW-0808">Transferase</keyword>
<dbReference type="InterPro" id="IPR016181">
    <property type="entry name" value="Acyl_CoA_acyltransferase"/>
</dbReference>
<feature type="domain" description="N-acetyltransferase" evidence="3">
    <location>
        <begin position="2"/>
        <end position="164"/>
    </location>
</feature>
<dbReference type="PANTHER" id="PTHR43877">
    <property type="entry name" value="AMINOALKYLPHOSPHONATE N-ACETYLTRANSFERASE-RELATED-RELATED"/>
    <property type="match status" value="1"/>
</dbReference>
<organism evidence="4">
    <name type="scientific">hydrothermal vent metagenome</name>
    <dbReference type="NCBI Taxonomy" id="652676"/>
    <lineage>
        <taxon>unclassified sequences</taxon>
        <taxon>metagenomes</taxon>
        <taxon>ecological metagenomes</taxon>
    </lineage>
</organism>
<evidence type="ECO:0000256" key="1">
    <source>
        <dbReference type="ARBA" id="ARBA00022679"/>
    </source>
</evidence>
<gene>
    <name evidence="4" type="ORF">MNBD_GAMMA18-950</name>
</gene>
<dbReference type="InterPro" id="IPR000182">
    <property type="entry name" value="GNAT_dom"/>
</dbReference>
<sequence>MLKFRFSNGQNIGLIVDLVNEAYRGHNSSPGWTHEADLLAGARITCEQLAAQLALEETQMLLAEKDNKLVGCMMLSQNNGKICIGTFAVSPKIQANGIGRQMLLEAEKWASQRGSKEIAMVVITQRKDLIAYYQRRGYVVSGEVADFPLHLNVGTPQVDNLSITGLAKQL</sequence>
<keyword evidence="2" id="KW-0012">Acyltransferase</keyword>
<dbReference type="GO" id="GO:0016747">
    <property type="term" value="F:acyltransferase activity, transferring groups other than amino-acyl groups"/>
    <property type="evidence" value="ECO:0007669"/>
    <property type="project" value="InterPro"/>
</dbReference>
<evidence type="ECO:0000256" key="2">
    <source>
        <dbReference type="ARBA" id="ARBA00023315"/>
    </source>
</evidence>
<accession>A0A3B0Z0T9</accession>
<reference evidence="4" key="1">
    <citation type="submission" date="2018-06" db="EMBL/GenBank/DDBJ databases">
        <authorList>
            <person name="Zhirakovskaya E."/>
        </authorList>
    </citation>
    <scope>NUCLEOTIDE SEQUENCE</scope>
</reference>
<dbReference type="SUPFAM" id="SSF55729">
    <property type="entry name" value="Acyl-CoA N-acyltransferases (Nat)"/>
    <property type="match status" value="1"/>
</dbReference>
<dbReference type="PANTHER" id="PTHR43877:SF2">
    <property type="entry name" value="AMINOALKYLPHOSPHONATE N-ACETYLTRANSFERASE-RELATED"/>
    <property type="match status" value="1"/>
</dbReference>
<dbReference type="AlphaFoldDB" id="A0A3B0Z0T9"/>
<evidence type="ECO:0000313" key="4">
    <source>
        <dbReference type="EMBL" id="VAW86925.1"/>
    </source>
</evidence>
<dbReference type="Gene3D" id="3.40.630.30">
    <property type="match status" value="1"/>
</dbReference>
<dbReference type="InterPro" id="IPR050832">
    <property type="entry name" value="Bact_Acetyltransf"/>
</dbReference>
<protein>
    <recommendedName>
        <fullName evidence="3">N-acetyltransferase domain-containing protein</fullName>
    </recommendedName>
</protein>
<dbReference type="PROSITE" id="PS51186">
    <property type="entry name" value="GNAT"/>
    <property type="match status" value="1"/>
</dbReference>
<proteinExistence type="predicted"/>
<dbReference type="Pfam" id="PF00583">
    <property type="entry name" value="Acetyltransf_1"/>
    <property type="match status" value="1"/>
</dbReference>
<dbReference type="EMBL" id="UOFP01000163">
    <property type="protein sequence ID" value="VAW86925.1"/>
    <property type="molecule type" value="Genomic_DNA"/>
</dbReference>
<evidence type="ECO:0000259" key="3">
    <source>
        <dbReference type="PROSITE" id="PS51186"/>
    </source>
</evidence>
<name>A0A3B0Z0T9_9ZZZZ</name>
<dbReference type="CDD" id="cd04301">
    <property type="entry name" value="NAT_SF"/>
    <property type="match status" value="1"/>
</dbReference>